<reference evidence="8 9" key="1">
    <citation type="submission" date="2024-03" db="EMBL/GenBank/DDBJ databases">
        <title>Genome-scale model development and genomic sequencing of the oleaginous clade Lipomyces.</title>
        <authorList>
            <consortium name="Lawrence Berkeley National Laboratory"/>
            <person name="Czajka J.J."/>
            <person name="Han Y."/>
            <person name="Kim J."/>
            <person name="Mondo S.J."/>
            <person name="Hofstad B.A."/>
            <person name="Robles A."/>
            <person name="Haridas S."/>
            <person name="Riley R."/>
            <person name="LaButti K."/>
            <person name="Pangilinan J."/>
            <person name="Andreopoulos W."/>
            <person name="Lipzen A."/>
            <person name="Yan J."/>
            <person name="Wang M."/>
            <person name="Ng V."/>
            <person name="Grigoriev I.V."/>
            <person name="Spatafora J.W."/>
            <person name="Magnuson J.K."/>
            <person name="Baker S.E."/>
            <person name="Pomraning K.R."/>
        </authorList>
    </citation>
    <scope>NUCLEOTIDE SEQUENCE [LARGE SCALE GENOMIC DNA]</scope>
    <source>
        <strain evidence="8 9">Phaff 52-87</strain>
    </source>
</reference>
<feature type="region of interest" description="Disordered" evidence="7">
    <location>
        <begin position="1"/>
        <end position="48"/>
    </location>
</feature>
<keyword evidence="9" id="KW-1185">Reference proteome</keyword>
<organism evidence="8 9">
    <name type="scientific">Myxozyma melibiosi</name>
    <dbReference type="NCBI Taxonomy" id="54550"/>
    <lineage>
        <taxon>Eukaryota</taxon>
        <taxon>Fungi</taxon>
        <taxon>Dikarya</taxon>
        <taxon>Ascomycota</taxon>
        <taxon>Saccharomycotina</taxon>
        <taxon>Lipomycetes</taxon>
        <taxon>Lipomycetales</taxon>
        <taxon>Lipomycetaceae</taxon>
        <taxon>Myxozyma</taxon>
    </lineage>
</organism>
<dbReference type="RefSeq" id="XP_064769406.1">
    <property type="nucleotide sequence ID" value="XM_064912303.1"/>
</dbReference>
<sequence>MADTAPATEPTEVVNEKPTLETPVDEVKPVAADEAAAETAETAEEEKEEVDENRIATVFDDAAHFTVKHPLRHKWTLWYTKPSQGGKTDWGDLLKEVVTFDSVEEFWGVYNNIPKASELPLKSDYHLFKSGVRPEWEDPQNSKGGKWAYQYRDKKNVNIDDLWLNSLLGAIGETLEEDGDDEVMGCVATIRKAHYRISVWTRSADNQKVLVGIGRRFKEILKLPHSEQVEFASHADAASNGSSRVKSRYTA</sequence>
<dbReference type="InterPro" id="IPR019770">
    <property type="entry name" value="TIF_eIF_4E_CS"/>
</dbReference>
<evidence type="ECO:0000256" key="4">
    <source>
        <dbReference type="ARBA" id="ARBA00022884"/>
    </source>
</evidence>
<evidence type="ECO:0000313" key="8">
    <source>
        <dbReference type="EMBL" id="KAK7206373.1"/>
    </source>
</evidence>
<dbReference type="Proteomes" id="UP001498771">
    <property type="component" value="Unassembled WGS sequence"/>
</dbReference>
<evidence type="ECO:0000256" key="2">
    <source>
        <dbReference type="ARBA" id="ARBA00022540"/>
    </source>
</evidence>
<proteinExistence type="inferred from homology"/>
<evidence type="ECO:0000256" key="3">
    <source>
        <dbReference type="ARBA" id="ARBA00022845"/>
    </source>
</evidence>
<protein>
    <submittedName>
        <fullName evidence="8">Translation initiation factor eIF 4e-like domain-containing protein</fullName>
    </submittedName>
</protein>
<dbReference type="GeneID" id="90037815"/>
<evidence type="ECO:0000256" key="6">
    <source>
        <dbReference type="RuleBase" id="RU004374"/>
    </source>
</evidence>
<name>A0ABR1FBE4_9ASCO</name>
<dbReference type="PROSITE" id="PS00813">
    <property type="entry name" value="IF4E"/>
    <property type="match status" value="1"/>
</dbReference>
<dbReference type="EMBL" id="JBBJBU010000003">
    <property type="protein sequence ID" value="KAK7206373.1"/>
    <property type="molecule type" value="Genomic_DNA"/>
</dbReference>
<feature type="compositionally biased region" description="Low complexity" evidence="7">
    <location>
        <begin position="29"/>
        <end position="40"/>
    </location>
</feature>
<comment type="caution">
    <text evidence="8">The sequence shown here is derived from an EMBL/GenBank/DDBJ whole genome shotgun (WGS) entry which is preliminary data.</text>
</comment>
<evidence type="ECO:0000256" key="7">
    <source>
        <dbReference type="SAM" id="MobiDB-lite"/>
    </source>
</evidence>
<comment type="similarity">
    <text evidence="1 6">Belongs to the eukaryotic initiation factor 4E family.</text>
</comment>
<keyword evidence="3" id="KW-0810">Translation regulation</keyword>
<dbReference type="PANTHER" id="PTHR11960">
    <property type="entry name" value="EUKARYOTIC TRANSLATION INITIATION FACTOR 4E RELATED"/>
    <property type="match status" value="1"/>
</dbReference>
<dbReference type="InterPro" id="IPR001040">
    <property type="entry name" value="TIF_eIF_4E"/>
</dbReference>
<dbReference type="PANTHER" id="PTHR11960:SF8">
    <property type="entry name" value="EUKARYOTIC TRANSLATION INITIATION FACTOR 4E1-RELATED"/>
    <property type="match status" value="1"/>
</dbReference>
<evidence type="ECO:0000256" key="1">
    <source>
        <dbReference type="ARBA" id="ARBA00009860"/>
    </source>
</evidence>
<dbReference type="Pfam" id="PF01652">
    <property type="entry name" value="IF4E"/>
    <property type="match status" value="1"/>
</dbReference>
<evidence type="ECO:0000313" key="9">
    <source>
        <dbReference type="Proteomes" id="UP001498771"/>
    </source>
</evidence>
<dbReference type="Gene3D" id="3.30.760.10">
    <property type="entry name" value="RNA Cap, Translation Initiation Factor Eif4e"/>
    <property type="match status" value="1"/>
</dbReference>
<keyword evidence="2 6" id="KW-0396">Initiation factor</keyword>
<evidence type="ECO:0000256" key="5">
    <source>
        <dbReference type="ARBA" id="ARBA00022917"/>
    </source>
</evidence>
<dbReference type="InterPro" id="IPR023398">
    <property type="entry name" value="TIF_eIF4e-like"/>
</dbReference>
<gene>
    <name evidence="8" type="ORF">BZA70DRAFT_276439</name>
</gene>
<dbReference type="SUPFAM" id="SSF55418">
    <property type="entry name" value="eIF4e-like"/>
    <property type="match status" value="1"/>
</dbReference>
<accession>A0ABR1FBE4</accession>
<keyword evidence="5 6" id="KW-0648">Protein biosynthesis</keyword>
<keyword evidence="4 6" id="KW-0694">RNA-binding</keyword>